<name>A0A5E4PG80_9COXI</name>
<evidence type="ECO:0000256" key="5">
    <source>
        <dbReference type="ARBA" id="ARBA00022692"/>
    </source>
</evidence>
<keyword evidence="8" id="KW-0406">Ion transport</keyword>
<feature type="transmembrane region" description="Helical" evidence="11">
    <location>
        <begin position="249"/>
        <end position="266"/>
    </location>
</feature>
<evidence type="ECO:0000259" key="12">
    <source>
        <dbReference type="PROSITE" id="PS50042"/>
    </source>
</evidence>
<gene>
    <name evidence="13" type="primary">apnhaP</name>
    <name evidence="13" type="ORF">AQUSIP_07620</name>
</gene>
<keyword evidence="14" id="KW-1185">Reference proteome</keyword>
<feature type="transmembrane region" description="Helical" evidence="11">
    <location>
        <begin position="351"/>
        <end position="369"/>
    </location>
</feature>
<feature type="transmembrane region" description="Helical" evidence="11">
    <location>
        <begin position="66"/>
        <end position="83"/>
    </location>
</feature>
<dbReference type="Pfam" id="PF00027">
    <property type="entry name" value="cNMP_binding"/>
    <property type="match status" value="1"/>
</dbReference>
<dbReference type="Gene3D" id="2.60.120.10">
    <property type="entry name" value="Jelly Rolls"/>
    <property type="match status" value="1"/>
</dbReference>
<dbReference type="InterPro" id="IPR014710">
    <property type="entry name" value="RmlC-like_jellyroll"/>
</dbReference>
<dbReference type="PANTHER" id="PTHR10110:SF86">
    <property type="entry name" value="SODIUM_HYDROGEN EXCHANGER 7"/>
    <property type="match status" value="1"/>
</dbReference>
<dbReference type="RefSeq" id="WP_148338777.1">
    <property type="nucleotide sequence ID" value="NZ_LR699119.1"/>
</dbReference>
<feature type="domain" description="Cyclic nucleotide-binding" evidence="12">
    <location>
        <begin position="698"/>
        <end position="817"/>
    </location>
</feature>
<dbReference type="KEGG" id="asip:AQUSIP_07620"/>
<dbReference type="OrthoDB" id="9774146at2"/>
<evidence type="ECO:0000256" key="9">
    <source>
        <dbReference type="ARBA" id="ARBA00023136"/>
    </source>
</evidence>
<feature type="transmembrane region" description="Helical" evidence="11">
    <location>
        <begin position="122"/>
        <end position="144"/>
    </location>
</feature>
<dbReference type="InterPro" id="IPR018422">
    <property type="entry name" value="Cation/H_exchanger_CPA1"/>
</dbReference>
<evidence type="ECO:0000256" key="11">
    <source>
        <dbReference type="SAM" id="Phobius"/>
    </source>
</evidence>
<evidence type="ECO:0000256" key="2">
    <source>
        <dbReference type="ARBA" id="ARBA00022448"/>
    </source>
</evidence>
<evidence type="ECO:0000256" key="8">
    <source>
        <dbReference type="ARBA" id="ARBA00023065"/>
    </source>
</evidence>
<keyword evidence="2" id="KW-0813">Transport</keyword>
<dbReference type="Pfam" id="PF00999">
    <property type="entry name" value="Na_H_Exchanger"/>
    <property type="match status" value="1"/>
</dbReference>
<dbReference type="InterPro" id="IPR018490">
    <property type="entry name" value="cNMP-bd_dom_sf"/>
</dbReference>
<evidence type="ECO:0000256" key="1">
    <source>
        <dbReference type="ARBA" id="ARBA00004651"/>
    </source>
</evidence>
<dbReference type="GO" id="GO:0098719">
    <property type="term" value="P:sodium ion import across plasma membrane"/>
    <property type="evidence" value="ECO:0007669"/>
    <property type="project" value="TreeGrafter"/>
</dbReference>
<evidence type="ECO:0000313" key="13">
    <source>
        <dbReference type="EMBL" id="VVC75472.1"/>
    </source>
</evidence>
<accession>A0A5E4PG80</accession>
<keyword evidence="10" id="KW-0739">Sodium transport</keyword>
<dbReference type="InterPro" id="IPR006153">
    <property type="entry name" value="Cation/H_exchanger_TM"/>
</dbReference>
<reference evidence="13 14" key="1">
    <citation type="submission" date="2019-08" db="EMBL/GenBank/DDBJ databases">
        <authorList>
            <person name="Guy L."/>
        </authorList>
    </citation>
    <scope>NUCLEOTIDE SEQUENCE [LARGE SCALE GENOMIC DNA]</scope>
    <source>
        <strain evidence="13 14">SGT-108</strain>
    </source>
</reference>
<dbReference type="GO" id="GO:0005886">
    <property type="term" value="C:plasma membrane"/>
    <property type="evidence" value="ECO:0007669"/>
    <property type="project" value="UniProtKB-SubCell"/>
</dbReference>
<evidence type="ECO:0000256" key="10">
    <source>
        <dbReference type="ARBA" id="ARBA00023201"/>
    </source>
</evidence>
<evidence type="ECO:0000256" key="6">
    <source>
        <dbReference type="ARBA" id="ARBA00022989"/>
    </source>
</evidence>
<dbReference type="GO" id="GO:0015386">
    <property type="term" value="F:potassium:proton antiporter activity"/>
    <property type="evidence" value="ECO:0007669"/>
    <property type="project" value="TreeGrafter"/>
</dbReference>
<dbReference type="GO" id="GO:0015385">
    <property type="term" value="F:sodium:proton antiporter activity"/>
    <property type="evidence" value="ECO:0007669"/>
    <property type="project" value="InterPro"/>
</dbReference>
<evidence type="ECO:0000256" key="3">
    <source>
        <dbReference type="ARBA" id="ARBA00022449"/>
    </source>
</evidence>
<organism evidence="13 14">
    <name type="scientific">Aquicella siphonis</name>
    <dbReference type="NCBI Taxonomy" id="254247"/>
    <lineage>
        <taxon>Bacteria</taxon>
        <taxon>Pseudomonadati</taxon>
        <taxon>Pseudomonadota</taxon>
        <taxon>Gammaproteobacteria</taxon>
        <taxon>Legionellales</taxon>
        <taxon>Coxiellaceae</taxon>
        <taxon>Aquicella</taxon>
    </lineage>
</organism>
<dbReference type="SMART" id="SM00100">
    <property type="entry name" value="cNMP"/>
    <property type="match status" value="1"/>
</dbReference>
<dbReference type="GO" id="GO:0051453">
    <property type="term" value="P:regulation of intracellular pH"/>
    <property type="evidence" value="ECO:0007669"/>
    <property type="project" value="TreeGrafter"/>
</dbReference>
<feature type="transmembrane region" description="Helical" evidence="11">
    <location>
        <begin position="175"/>
        <end position="194"/>
    </location>
</feature>
<dbReference type="PANTHER" id="PTHR10110">
    <property type="entry name" value="SODIUM/HYDROGEN EXCHANGER"/>
    <property type="match status" value="1"/>
</dbReference>
<sequence length="822" mass="92582">MNLTIMVISFVSILLVMAGVTLWISHYLRIPFTILLVISGYLLSHLAKIGPAFVQPFANYKIDPDIILYACLPTLIFESAFTMDAKLLRRDIVPVLTLAIPGLFLSTAVIGAIIWLVTPIDFLVALLLGAILSATDPVAVIALFKQLGVPKRLTILVEGESLLNDSTAIVTAKTILFIMLAGSLTSGTVAHGLQQFCEEFFGGIAVGFVMALAAGYMVALAEEETVIGLSLTVILAYLSFIVADKMFHVSGVMATITAGIMMAGWGRTKLSTNAEKQLRQLLEFLSYIANALIFLMVGFTISLVTLADSFGILCVTILAMLISRALVIFGLIPVIGKLPNAEPIDLRYQTIMWWGGLRGAIALAIVLGLSHLPDQKLLEALVTGSVLFTILAQGLTIHRLIKWMKLDRLLLFDRFAKLEAELSAEQAALSRIPELHKGGLFSLKILQALQSRHEGRLALRRRELDHLKEKKLTSGDERRLLYLRCFSVEKNLYYEMYGKGHLSEQAYRNLSQDVELEMDMMRYHSALPEKTPVSIIKKITLLFIKALESFPFFDRLAEKFRISQTINDYEETWGLHQGCVTVLNYLHAIEKIESIDKDVLNEVRACFCKWHAVTTRYLDEIAEQFPEFVNDMQRRLGSRLLLHAKLDKISDELRQGVLPPGVSDSMIQKYEHRIRLLRRRHPEKLKLDPHELVQRVPFLQLVPADEIDQLIRLFEERHVPSGMMIIHEGAVEDTFYLIMRGVVRVMKQKDNGNMEIATLIAGDFFGEMSLLYNVKRTASCKTVTPCLFYLLHRRGFDQLIQRYPQIKEAIDTEAKKRGEHAN</sequence>
<keyword evidence="6 11" id="KW-1133">Transmembrane helix</keyword>
<keyword evidence="7" id="KW-0915">Sodium</keyword>
<evidence type="ECO:0000256" key="7">
    <source>
        <dbReference type="ARBA" id="ARBA00023053"/>
    </source>
</evidence>
<evidence type="ECO:0000256" key="4">
    <source>
        <dbReference type="ARBA" id="ARBA00022475"/>
    </source>
</evidence>
<feature type="transmembrane region" description="Helical" evidence="11">
    <location>
        <begin position="226"/>
        <end position="243"/>
    </location>
</feature>
<proteinExistence type="predicted"/>
<feature type="transmembrane region" description="Helical" evidence="11">
    <location>
        <begin position="310"/>
        <end position="331"/>
    </location>
</feature>
<feature type="transmembrane region" description="Helical" evidence="11">
    <location>
        <begin position="287"/>
        <end position="304"/>
    </location>
</feature>
<evidence type="ECO:0000313" key="14">
    <source>
        <dbReference type="Proteomes" id="UP000324194"/>
    </source>
</evidence>
<keyword evidence="4" id="KW-1003">Cell membrane</keyword>
<dbReference type="Gene3D" id="6.10.140.1330">
    <property type="match status" value="1"/>
</dbReference>
<dbReference type="Proteomes" id="UP000324194">
    <property type="component" value="Chromosome 1"/>
</dbReference>
<keyword evidence="3" id="KW-0050">Antiport</keyword>
<keyword evidence="5 11" id="KW-0812">Transmembrane</keyword>
<feature type="transmembrane region" description="Helical" evidence="11">
    <location>
        <begin position="200"/>
        <end position="219"/>
    </location>
</feature>
<feature type="transmembrane region" description="Helical" evidence="11">
    <location>
        <begin position="32"/>
        <end position="54"/>
    </location>
</feature>
<dbReference type="EMBL" id="LR699119">
    <property type="protein sequence ID" value="VVC75472.1"/>
    <property type="molecule type" value="Genomic_DNA"/>
</dbReference>
<comment type="subcellular location">
    <subcellularLocation>
        <location evidence="1">Cell membrane</location>
        <topology evidence="1">Multi-pass membrane protein</topology>
    </subcellularLocation>
</comment>
<dbReference type="InterPro" id="IPR000595">
    <property type="entry name" value="cNMP-bd_dom"/>
</dbReference>
<dbReference type="AlphaFoldDB" id="A0A5E4PG80"/>
<feature type="transmembrane region" description="Helical" evidence="11">
    <location>
        <begin position="95"/>
        <end position="116"/>
    </location>
</feature>
<feature type="transmembrane region" description="Helical" evidence="11">
    <location>
        <begin position="381"/>
        <end position="401"/>
    </location>
</feature>
<dbReference type="PROSITE" id="PS50042">
    <property type="entry name" value="CNMP_BINDING_3"/>
    <property type="match status" value="1"/>
</dbReference>
<keyword evidence="9 11" id="KW-0472">Membrane</keyword>
<dbReference type="SUPFAM" id="SSF51206">
    <property type="entry name" value="cAMP-binding domain-like"/>
    <property type="match status" value="1"/>
</dbReference>
<feature type="transmembrane region" description="Helical" evidence="11">
    <location>
        <begin position="6"/>
        <end position="25"/>
    </location>
</feature>
<dbReference type="CDD" id="cd00038">
    <property type="entry name" value="CAP_ED"/>
    <property type="match status" value="1"/>
</dbReference>
<protein>
    <submittedName>
        <fullName evidence="13">Na(+)/H(+) antiporter ApNhaP</fullName>
    </submittedName>
</protein>